<accession>A0A834I1G6</accession>
<evidence type="ECO:0000313" key="1">
    <source>
        <dbReference type="EMBL" id="KAF7265212.1"/>
    </source>
</evidence>
<dbReference type="GO" id="GO:0099518">
    <property type="term" value="P:vesicle cytoskeletal trafficking"/>
    <property type="evidence" value="ECO:0007669"/>
    <property type="project" value="TreeGrafter"/>
</dbReference>
<organism evidence="1 2">
    <name type="scientific">Rhynchophorus ferrugineus</name>
    <name type="common">Red palm weevil</name>
    <name type="synonym">Curculio ferrugineus</name>
    <dbReference type="NCBI Taxonomy" id="354439"/>
    <lineage>
        <taxon>Eukaryota</taxon>
        <taxon>Metazoa</taxon>
        <taxon>Ecdysozoa</taxon>
        <taxon>Arthropoda</taxon>
        <taxon>Hexapoda</taxon>
        <taxon>Insecta</taxon>
        <taxon>Pterygota</taxon>
        <taxon>Neoptera</taxon>
        <taxon>Endopterygota</taxon>
        <taxon>Coleoptera</taxon>
        <taxon>Polyphaga</taxon>
        <taxon>Cucujiformia</taxon>
        <taxon>Curculionidae</taxon>
        <taxon>Dryophthorinae</taxon>
        <taxon>Rhynchophorus</taxon>
    </lineage>
</organism>
<keyword evidence="2" id="KW-1185">Reference proteome</keyword>
<gene>
    <name evidence="1" type="ORF">GWI33_021323</name>
</gene>
<dbReference type="GO" id="GO:0005769">
    <property type="term" value="C:early endosome"/>
    <property type="evidence" value="ECO:0007669"/>
    <property type="project" value="TreeGrafter"/>
</dbReference>
<dbReference type="AlphaFoldDB" id="A0A834I1G6"/>
<reference evidence="1" key="1">
    <citation type="submission" date="2020-08" db="EMBL/GenBank/DDBJ databases">
        <title>Genome sequencing and assembly of the red palm weevil Rhynchophorus ferrugineus.</title>
        <authorList>
            <person name="Dias G.B."/>
            <person name="Bergman C.M."/>
            <person name="Manee M."/>
        </authorList>
    </citation>
    <scope>NUCLEOTIDE SEQUENCE</scope>
    <source>
        <strain evidence="1">AA-2017</strain>
        <tissue evidence="1">Whole larva</tissue>
    </source>
</reference>
<comment type="caution">
    <text evidence="1">The sequence shown here is derived from an EMBL/GenBank/DDBJ whole genome shotgun (WGS) entry which is preliminary data.</text>
</comment>
<evidence type="ECO:0000313" key="2">
    <source>
        <dbReference type="Proteomes" id="UP000625711"/>
    </source>
</evidence>
<dbReference type="OrthoDB" id="10249246at2759"/>
<name>A0A834I1G6_RHYFE</name>
<evidence type="ECO:0008006" key="3">
    <source>
        <dbReference type="Google" id="ProtNLM"/>
    </source>
</evidence>
<protein>
    <recommendedName>
        <fullName evidence="3">Factor VIII intron 22 protein</fullName>
    </recommendedName>
</protein>
<proteinExistence type="predicted"/>
<sequence>MANEGSGCNILERYRNISNKLKKRFLRKPNEMEGAESFASLGRVYLVIQLEKQLTCVPTENLQAGLNSCMLACTKYPKDSILQTGLYLELVDFLKEIGKIELIQPYLKGAIQLSQGKHDTNIHCLEKFALHFISIGDYVSALQTYQEIMRIIDRLPKNGYRCDILLKCEINSVFLLLILRPNTLNIAPNLAKILEKYTWGDKSDNILQACKMSEMLFILLQSLVVICQSLDKSSLEDLEVEFWPFLSSEQKNLLRVLIKLYCH</sequence>
<dbReference type="PANTHER" id="PTHR16797:SF4">
    <property type="entry name" value="40-KDA HUNTINGTIN-ASSOCIATED PROTEIN"/>
    <property type="match status" value="1"/>
</dbReference>
<dbReference type="Proteomes" id="UP000625711">
    <property type="component" value="Unassembled WGS sequence"/>
</dbReference>
<dbReference type="PANTHER" id="PTHR16797">
    <property type="entry name" value="FACTOR VIII-ASSOCIATED GENE 1"/>
    <property type="match status" value="1"/>
</dbReference>
<dbReference type="InterPro" id="IPR039494">
    <property type="entry name" value="F8A"/>
</dbReference>
<dbReference type="EMBL" id="JAACXV010014635">
    <property type="protein sequence ID" value="KAF7265212.1"/>
    <property type="molecule type" value="Genomic_DNA"/>
</dbReference>